<keyword evidence="4" id="KW-1185">Reference proteome</keyword>
<proteinExistence type="predicted"/>
<feature type="signal peptide" evidence="2">
    <location>
        <begin position="1"/>
        <end position="15"/>
    </location>
</feature>
<evidence type="ECO:0000313" key="3">
    <source>
        <dbReference type="EMBL" id="GFY72777.1"/>
    </source>
</evidence>
<accession>A0A8X6YIT6</accession>
<sequence>MKLLWNLILNVVVVAHPSGVEKPTLSRIPTHLPTFYRIRISSGKFSPTQPSNASRRHPNKQEDEKGWHGGERIDMRLAHEVKGICSFT</sequence>
<organism evidence="3 4">
    <name type="scientific">Trichonephila inaurata madagascariensis</name>
    <dbReference type="NCBI Taxonomy" id="2747483"/>
    <lineage>
        <taxon>Eukaryota</taxon>
        <taxon>Metazoa</taxon>
        <taxon>Ecdysozoa</taxon>
        <taxon>Arthropoda</taxon>
        <taxon>Chelicerata</taxon>
        <taxon>Arachnida</taxon>
        <taxon>Araneae</taxon>
        <taxon>Araneomorphae</taxon>
        <taxon>Entelegynae</taxon>
        <taxon>Araneoidea</taxon>
        <taxon>Nephilidae</taxon>
        <taxon>Trichonephila</taxon>
        <taxon>Trichonephila inaurata</taxon>
    </lineage>
</organism>
<protein>
    <recommendedName>
        <fullName evidence="5">Secreted protein</fullName>
    </recommendedName>
</protein>
<keyword evidence="2" id="KW-0732">Signal</keyword>
<dbReference type="AlphaFoldDB" id="A0A8X6YIT6"/>
<evidence type="ECO:0000313" key="4">
    <source>
        <dbReference type="Proteomes" id="UP000886998"/>
    </source>
</evidence>
<feature type="compositionally biased region" description="Basic and acidic residues" evidence="1">
    <location>
        <begin position="59"/>
        <end position="72"/>
    </location>
</feature>
<name>A0A8X6YIT6_9ARAC</name>
<evidence type="ECO:0000256" key="1">
    <source>
        <dbReference type="SAM" id="MobiDB-lite"/>
    </source>
</evidence>
<feature type="compositionally biased region" description="Polar residues" evidence="1">
    <location>
        <begin position="43"/>
        <end position="53"/>
    </location>
</feature>
<evidence type="ECO:0000256" key="2">
    <source>
        <dbReference type="SAM" id="SignalP"/>
    </source>
</evidence>
<dbReference type="Proteomes" id="UP000886998">
    <property type="component" value="Unassembled WGS sequence"/>
</dbReference>
<dbReference type="EMBL" id="BMAV01019655">
    <property type="protein sequence ID" value="GFY72777.1"/>
    <property type="molecule type" value="Genomic_DNA"/>
</dbReference>
<comment type="caution">
    <text evidence="3">The sequence shown here is derived from an EMBL/GenBank/DDBJ whole genome shotgun (WGS) entry which is preliminary data.</text>
</comment>
<gene>
    <name evidence="3" type="ORF">TNIN_391741</name>
</gene>
<evidence type="ECO:0008006" key="5">
    <source>
        <dbReference type="Google" id="ProtNLM"/>
    </source>
</evidence>
<feature type="region of interest" description="Disordered" evidence="1">
    <location>
        <begin position="41"/>
        <end position="72"/>
    </location>
</feature>
<feature type="chain" id="PRO_5036465030" description="Secreted protein" evidence="2">
    <location>
        <begin position="16"/>
        <end position="88"/>
    </location>
</feature>
<reference evidence="3" key="1">
    <citation type="submission" date="2020-08" db="EMBL/GenBank/DDBJ databases">
        <title>Multicomponent nature underlies the extraordinary mechanical properties of spider dragline silk.</title>
        <authorList>
            <person name="Kono N."/>
            <person name="Nakamura H."/>
            <person name="Mori M."/>
            <person name="Yoshida Y."/>
            <person name="Ohtoshi R."/>
            <person name="Malay A.D."/>
            <person name="Moran D.A.P."/>
            <person name="Tomita M."/>
            <person name="Numata K."/>
            <person name="Arakawa K."/>
        </authorList>
    </citation>
    <scope>NUCLEOTIDE SEQUENCE</scope>
</reference>